<comment type="cofactor">
    <cofactor evidence="1">
        <name>Mg(2+)</name>
        <dbReference type="ChEBI" id="CHEBI:18420"/>
    </cofactor>
</comment>
<dbReference type="GO" id="GO:0005524">
    <property type="term" value="F:ATP binding"/>
    <property type="evidence" value="ECO:0007669"/>
    <property type="project" value="UniProtKB-KW"/>
</dbReference>
<dbReference type="InterPro" id="IPR011009">
    <property type="entry name" value="Kinase-like_dom_sf"/>
</dbReference>
<comment type="caution">
    <text evidence="12">The sequence shown here is derived from an EMBL/GenBank/DDBJ whole genome shotgun (WGS) entry which is preliminary data.</text>
</comment>
<sequence>MNEKTLKLTIEDEKRLEERGYKLGTQISSGSFARVFRALHNHTGPCAAKVIDLSSTSEEYRLKFLPRELYTMKKLKHPNVINILDIFAIDKKMVVIFMELAEGGDLLDLLREEGALNETRSRTFFCQFGDAIRYMHGLNFAHRDIKCENILLNRTRTIARLTDFGFARTCFDAISGYRLLSDTYCGSAAYVAPEVLKSQPYSPLKSDVWSCGIVLFVLLNNRLPFSDTDNKKLAKRQTERKYNFSRNLSTDAKELINHLLNPNPIQRPSMTDVFTMAWFINDKGG</sequence>
<dbReference type="EMBL" id="JAPWDV010000001">
    <property type="protein sequence ID" value="KAJ6225878.1"/>
    <property type="molecule type" value="Genomic_DNA"/>
</dbReference>
<dbReference type="PROSITE" id="PS00108">
    <property type="entry name" value="PROTEIN_KINASE_ST"/>
    <property type="match status" value="1"/>
</dbReference>
<dbReference type="GO" id="GO:0000287">
    <property type="term" value="F:magnesium ion binding"/>
    <property type="evidence" value="ECO:0007669"/>
    <property type="project" value="UniProtKB-ARBA"/>
</dbReference>
<keyword evidence="4" id="KW-0479">Metal-binding</keyword>
<evidence type="ECO:0000313" key="12">
    <source>
        <dbReference type="EMBL" id="KAJ6225878.1"/>
    </source>
</evidence>
<keyword evidence="2" id="KW-0217">Developmental protein</keyword>
<dbReference type="PROSITE" id="PS50011">
    <property type="entry name" value="PROTEIN_KINASE_DOM"/>
    <property type="match status" value="1"/>
</dbReference>
<dbReference type="GO" id="GO:0050321">
    <property type="term" value="F:tau-protein kinase activity"/>
    <property type="evidence" value="ECO:0007669"/>
    <property type="project" value="TreeGrafter"/>
</dbReference>
<keyword evidence="6" id="KW-0221">Differentiation</keyword>
<keyword evidence="3" id="KW-0597">Phosphoprotein</keyword>
<dbReference type="GO" id="GO:0035556">
    <property type="term" value="P:intracellular signal transduction"/>
    <property type="evidence" value="ECO:0007669"/>
    <property type="project" value="TreeGrafter"/>
</dbReference>
<keyword evidence="13" id="KW-1185">Reference proteome</keyword>
<keyword evidence="10" id="KW-0744">Spermatogenesis</keyword>
<dbReference type="Proteomes" id="UP001142055">
    <property type="component" value="Chromosome 1"/>
</dbReference>
<keyword evidence="5" id="KW-0547">Nucleotide-binding</keyword>
<keyword evidence="9" id="KW-0832">Ubl conjugation</keyword>
<evidence type="ECO:0000259" key="11">
    <source>
        <dbReference type="PROSITE" id="PS50011"/>
    </source>
</evidence>
<feature type="domain" description="Protein kinase" evidence="11">
    <location>
        <begin position="21"/>
        <end position="279"/>
    </location>
</feature>
<evidence type="ECO:0000256" key="7">
    <source>
        <dbReference type="ARBA" id="ARBA00022840"/>
    </source>
</evidence>
<dbReference type="SUPFAM" id="SSF56112">
    <property type="entry name" value="Protein kinase-like (PK-like)"/>
    <property type="match status" value="1"/>
</dbReference>
<evidence type="ECO:0000256" key="3">
    <source>
        <dbReference type="ARBA" id="ARBA00022553"/>
    </source>
</evidence>
<keyword evidence="8" id="KW-0460">Magnesium</keyword>
<dbReference type="PANTHER" id="PTHR24346:SF102">
    <property type="entry name" value="TESTIS-SPECIFIC SERINE_THREONINE-PROTEIN KINASE 1"/>
    <property type="match status" value="1"/>
</dbReference>
<evidence type="ECO:0000256" key="4">
    <source>
        <dbReference type="ARBA" id="ARBA00022723"/>
    </source>
</evidence>
<accession>A0A9Q0RRT1</accession>
<name>A0A9Q0RRT1_BLOTA</name>
<dbReference type="FunFam" id="1.10.510.10:FF:000658">
    <property type="entry name" value="Protein CBG12184"/>
    <property type="match status" value="1"/>
</dbReference>
<evidence type="ECO:0000256" key="9">
    <source>
        <dbReference type="ARBA" id="ARBA00022843"/>
    </source>
</evidence>
<dbReference type="AlphaFoldDB" id="A0A9Q0RRT1"/>
<dbReference type="InterPro" id="IPR000719">
    <property type="entry name" value="Prot_kinase_dom"/>
</dbReference>
<dbReference type="OMA" id="HVMLCAS"/>
<dbReference type="InterPro" id="IPR008271">
    <property type="entry name" value="Ser/Thr_kinase_AS"/>
</dbReference>
<evidence type="ECO:0000256" key="10">
    <source>
        <dbReference type="ARBA" id="ARBA00022871"/>
    </source>
</evidence>
<organism evidence="12 13">
    <name type="scientific">Blomia tropicalis</name>
    <name type="common">Mite</name>
    <dbReference type="NCBI Taxonomy" id="40697"/>
    <lineage>
        <taxon>Eukaryota</taxon>
        <taxon>Metazoa</taxon>
        <taxon>Ecdysozoa</taxon>
        <taxon>Arthropoda</taxon>
        <taxon>Chelicerata</taxon>
        <taxon>Arachnida</taxon>
        <taxon>Acari</taxon>
        <taxon>Acariformes</taxon>
        <taxon>Sarcoptiformes</taxon>
        <taxon>Astigmata</taxon>
        <taxon>Glycyphagoidea</taxon>
        <taxon>Echimyopodidae</taxon>
        <taxon>Blomia</taxon>
    </lineage>
</organism>
<dbReference type="GO" id="GO:0030154">
    <property type="term" value="P:cell differentiation"/>
    <property type="evidence" value="ECO:0007669"/>
    <property type="project" value="UniProtKB-KW"/>
</dbReference>
<evidence type="ECO:0000256" key="8">
    <source>
        <dbReference type="ARBA" id="ARBA00022842"/>
    </source>
</evidence>
<evidence type="ECO:0000256" key="5">
    <source>
        <dbReference type="ARBA" id="ARBA00022741"/>
    </source>
</evidence>
<dbReference type="GO" id="GO:0000226">
    <property type="term" value="P:microtubule cytoskeleton organization"/>
    <property type="evidence" value="ECO:0007669"/>
    <property type="project" value="TreeGrafter"/>
</dbReference>
<dbReference type="GO" id="GO:0007283">
    <property type="term" value="P:spermatogenesis"/>
    <property type="evidence" value="ECO:0007669"/>
    <property type="project" value="UniProtKB-KW"/>
</dbReference>
<dbReference type="PIRSF" id="PIRSF000654">
    <property type="entry name" value="Integrin-linked_kinase"/>
    <property type="match status" value="1"/>
</dbReference>
<protein>
    <recommendedName>
        <fullName evidence="11">Protein kinase domain-containing protein</fullName>
    </recommendedName>
</protein>
<evidence type="ECO:0000313" key="13">
    <source>
        <dbReference type="Proteomes" id="UP001142055"/>
    </source>
</evidence>
<evidence type="ECO:0000256" key="1">
    <source>
        <dbReference type="ARBA" id="ARBA00001946"/>
    </source>
</evidence>
<dbReference type="SMART" id="SM00220">
    <property type="entry name" value="S_TKc"/>
    <property type="match status" value="1"/>
</dbReference>
<dbReference type="OrthoDB" id="504170at2759"/>
<dbReference type="PANTHER" id="PTHR24346">
    <property type="entry name" value="MAP/MICROTUBULE AFFINITY-REGULATING KINASE"/>
    <property type="match status" value="1"/>
</dbReference>
<evidence type="ECO:0000256" key="6">
    <source>
        <dbReference type="ARBA" id="ARBA00022782"/>
    </source>
</evidence>
<dbReference type="Gene3D" id="1.10.510.10">
    <property type="entry name" value="Transferase(Phosphotransferase) domain 1"/>
    <property type="match status" value="1"/>
</dbReference>
<keyword evidence="7" id="KW-0067">ATP-binding</keyword>
<dbReference type="Pfam" id="PF00069">
    <property type="entry name" value="Pkinase"/>
    <property type="match status" value="1"/>
</dbReference>
<reference evidence="12" key="1">
    <citation type="submission" date="2022-12" db="EMBL/GenBank/DDBJ databases">
        <title>Genome assemblies of Blomia tropicalis.</title>
        <authorList>
            <person name="Cui Y."/>
        </authorList>
    </citation>
    <scope>NUCLEOTIDE SEQUENCE</scope>
    <source>
        <tissue evidence="12">Adult mites</tissue>
    </source>
</reference>
<dbReference type="GO" id="GO:0005737">
    <property type="term" value="C:cytoplasm"/>
    <property type="evidence" value="ECO:0007669"/>
    <property type="project" value="TreeGrafter"/>
</dbReference>
<evidence type="ECO:0000256" key="2">
    <source>
        <dbReference type="ARBA" id="ARBA00022473"/>
    </source>
</evidence>
<proteinExistence type="predicted"/>
<gene>
    <name evidence="12" type="ORF">RDWZM_004423</name>
</gene>